<dbReference type="InterPro" id="IPR029063">
    <property type="entry name" value="SAM-dependent_MTases_sf"/>
</dbReference>
<evidence type="ECO:0008006" key="4">
    <source>
        <dbReference type="Google" id="ProtNLM"/>
    </source>
</evidence>
<dbReference type="OrthoDB" id="9797252at2"/>
<evidence type="ECO:0000313" key="2">
    <source>
        <dbReference type="EMBL" id="TDT31380.1"/>
    </source>
</evidence>
<proteinExistence type="predicted"/>
<dbReference type="SUPFAM" id="SSF53335">
    <property type="entry name" value="S-adenosyl-L-methionine-dependent methyltransferases"/>
    <property type="match status" value="1"/>
</dbReference>
<reference evidence="2 3" key="1">
    <citation type="submission" date="2019-03" db="EMBL/GenBank/DDBJ databases">
        <title>Genomic Encyclopedia of Archaeal and Bacterial Type Strains, Phase II (KMG-II): from individual species to whole genera.</title>
        <authorList>
            <person name="Goeker M."/>
        </authorList>
    </citation>
    <scope>NUCLEOTIDE SEQUENCE [LARGE SCALE GENOMIC DNA]</scope>
    <source>
        <strain evidence="2 3">DSM 24323</strain>
    </source>
</reference>
<evidence type="ECO:0000313" key="3">
    <source>
        <dbReference type="Proteomes" id="UP000295371"/>
    </source>
</evidence>
<dbReference type="Proteomes" id="UP000295371">
    <property type="component" value="Unassembled WGS sequence"/>
</dbReference>
<dbReference type="AlphaFoldDB" id="A0A4R7J2J0"/>
<dbReference type="RefSeq" id="WP_133755667.1">
    <property type="nucleotide sequence ID" value="NZ_SOAW01000002.1"/>
</dbReference>
<protein>
    <recommendedName>
        <fullName evidence="4">Methyltransferase family protein</fullName>
    </recommendedName>
</protein>
<feature type="region of interest" description="Disordered" evidence="1">
    <location>
        <begin position="93"/>
        <end position="117"/>
    </location>
</feature>
<comment type="caution">
    <text evidence="2">The sequence shown here is derived from an EMBL/GenBank/DDBJ whole genome shotgun (WGS) entry which is preliminary data.</text>
</comment>
<dbReference type="Gene3D" id="3.40.50.150">
    <property type="entry name" value="Vaccinia Virus protein VP39"/>
    <property type="match status" value="1"/>
</dbReference>
<evidence type="ECO:0000256" key="1">
    <source>
        <dbReference type="SAM" id="MobiDB-lite"/>
    </source>
</evidence>
<accession>A0A4R7J2J0</accession>
<dbReference type="EMBL" id="SOAW01000002">
    <property type="protein sequence ID" value="TDT31380.1"/>
    <property type="molecule type" value="Genomic_DNA"/>
</dbReference>
<keyword evidence="3" id="KW-1185">Reference proteome</keyword>
<gene>
    <name evidence="2" type="ORF">CLV29_2802</name>
</gene>
<name>A0A4R7J2J0_9ACTN</name>
<organism evidence="2 3">
    <name type="scientific">Naumannella halotolerans</name>
    <dbReference type="NCBI Taxonomy" id="993414"/>
    <lineage>
        <taxon>Bacteria</taxon>
        <taxon>Bacillati</taxon>
        <taxon>Actinomycetota</taxon>
        <taxon>Actinomycetes</taxon>
        <taxon>Propionibacteriales</taxon>
        <taxon>Propionibacteriaceae</taxon>
        <taxon>Naumannella</taxon>
    </lineage>
</organism>
<sequence>MQDDHSIDADLHRRLRESFTSGGDRYEQLRPSYPAEAVDWLLTPATHEVADIGAGTGKLTRLLAGRGVRAVAIDPALDMLSSSPAPSVCPEYLSPGRATKRHGRPSQLAGFDPPAIV</sequence>